<keyword evidence="1" id="KW-0472">Membrane</keyword>
<gene>
    <name evidence="2" type="ORF">VP01_5826g1</name>
</gene>
<keyword evidence="1" id="KW-1133">Transmembrane helix</keyword>
<feature type="transmembrane region" description="Helical" evidence="1">
    <location>
        <begin position="6"/>
        <end position="30"/>
    </location>
</feature>
<proteinExistence type="predicted"/>
<dbReference type="Proteomes" id="UP000037035">
    <property type="component" value="Unassembled WGS sequence"/>
</dbReference>
<accession>A0A0L6UI46</accession>
<dbReference type="EMBL" id="LAVV01011081">
    <property type="protein sequence ID" value="KNZ48216.1"/>
    <property type="molecule type" value="Genomic_DNA"/>
</dbReference>
<dbReference type="AlphaFoldDB" id="A0A0L6UI46"/>
<evidence type="ECO:0000313" key="2">
    <source>
        <dbReference type="EMBL" id="KNZ48216.1"/>
    </source>
</evidence>
<keyword evidence="1" id="KW-0812">Transmembrane</keyword>
<organism evidence="2 3">
    <name type="scientific">Puccinia sorghi</name>
    <dbReference type="NCBI Taxonomy" id="27349"/>
    <lineage>
        <taxon>Eukaryota</taxon>
        <taxon>Fungi</taxon>
        <taxon>Dikarya</taxon>
        <taxon>Basidiomycota</taxon>
        <taxon>Pucciniomycotina</taxon>
        <taxon>Pucciniomycetes</taxon>
        <taxon>Pucciniales</taxon>
        <taxon>Pucciniaceae</taxon>
        <taxon>Puccinia</taxon>
    </lineage>
</organism>
<reference evidence="2 3" key="1">
    <citation type="submission" date="2015-08" db="EMBL/GenBank/DDBJ databases">
        <title>Next Generation Sequencing and Analysis of the Genome of Puccinia sorghi L Schw, the Causal Agent of Maize Common Rust.</title>
        <authorList>
            <person name="Rochi L."/>
            <person name="Burguener G."/>
            <person name="Darino M."/>
            <person name="Turjanski A."/>
            <person name="Kreff E."/>
            <person name="Dieguez M.J."/>
            <person name="Sacco F."/>
        </authorList>
    </citation>
    <scope>NUCLEOTIDE SEQUENCE [LARGE SCALE GENOMIC DNA]</scope>
    <source>
        <strain evidence="2 3">RO10H11247</strain>
    </source>
</reference>
<comment type="caution">
    <text evidence="2">The sequence shown here is derived from an EMBL/GenBank/DDBJ whole genome shotgun (WGS) entry which is preliminary data.</text>
</comment>
<evidence type="ECO:0000313" key="3">
    <source>
        <dbReference type="Proteomes" id="UP000037035"/>
    </source>
</evidence>
<keyword evidence="3" id="KW-1185">Reference proteome</keyword>
<name>A0A0L6UI46_9BASI</name>
<evidence type="ECO:0000256" key="1">
    <source>
        <dbReference type="SAM" id="Phobius"/>
    </source>
</evidence>
<sequence length="321" mass="35890">MSGIYFAFMLTQLVAPIGNSLSFFAFIALVDVQIFLAATVSLGGAVGADAGDAARNGVFCLSGRVPATLGSLEFMDVVVGLGHVYDAENNHHHCETNYAGMFVGEAGIEPWVWLSPAGVMIVSGRTIRRLGRSQEEEVITDGLIQGQSNQGMQKQFASIIFRIFSTITAKLQRKMIRSIKIGRKLCITSCSRNYDCAPWCSRCLLASEGMSLGNRRSRLPLSEAIESLILWALHIRPSYMRDSLEGWYWGSFRAWDLGKVLYYLIAANNRCCLYHLRNKNRKKIKKRSQVKDSKDLPPLEQILLLRCVLSTLWFHCGKTPR</sequence>
<protein>
    <submittedName>
        <fullName evidence="2">Uncharacterized protein</fullName>
    </submittedName>
</protein>
<dbReference type="VEuPathDB" id="FungiDB:VP01_5826g1"/>